<feature type="domain" description="JmjC" evidence="1">
    <location>
        <begin position="216"/>
        <end position="377"/>
    </location>
</feature>
<dbReference type="Pfam" id="PF13621">
    <property type="entry name" value="Cupin_8"/>
    <property type="match status" value="1"/>
</dbReference>
<dbReference type="Gene3D" id="2.60.120.650">
    <property type="entry name" value="Cupin"/>
    <property type="match status" value="1"/>
</dbReference>
<reference evidence="2" key="1">
    <citation type="submission" date="2023-08" db="EMBL/GenBank/DDBJ databases">
        <authorList>
            <person name="Chen Y."/>
            <person name="Shah S."/>
            <person name="Dougan E. K."/>
            <person name="Thang M."/>
            <person name="Chan C."/>
        </authorList>
    </citation>
    <scope>NUCLEOTIDE SEQUENCE</scope>
</reference>
<dbReference type="AlphaFoldDB" id="A0AA36MM35"/>
<evidence type="ECO:0000313" key="3">
    <source>
        <dbReference type="Proteomes" id="UP001178507"/>
    </source>
</evidence>
<evidence type="ECO:0000259" key="1">
    <source>
        <dbReference type="PROSITE" id="PS51184"/>
    </source>
</evidence>
<dbReference type="InterPro" id="IPR003347">
    <property type="entry name" value="JmjC_dom"/>
</dbReference>
<dbReference type="GO" id="GO:0106140">
    <property type="term" value="F:P-TEFb complex binding"/>
    <property type="evidence" value="ECO:0007669"/>
    <property type="project" value="TreeGrafter"/>
</dbReference>
<gene>
    <name evidence="2" type="ORF">EVOR1521_LOCUS5906</name>
</gene>
<dbReference type="Proteomes" id="UP001178507">
    <property type="component" value="Unassembled WGS sequence"/>
</dbReference>
<dbReference type="GO" id="GO:0005737">
    <property type="term" value="C:cytoplasm"/>
    <property type="evidence" value="ECO:0007669"/>
    <property type="project" value="TreeGrafter"/>
</dbReference>
<dbReference type="SMART" id="SM00558">
    <property type="entry name" value="JmjC"/>
    <property type="match status" value="1"/>
</dbReference>
<sequence length="471" mass="51978">MARRAWQELRPALIRAAGSPLALARREEAVVQRLLGLAQAQPGADPERLAQRASLLDLAGRHAEAQALLQGLGELPAGLRAAVSLLTHMVRCHVLWEEDRNARSEARGGMVPVEILSPEVPPAELRRRFLEPGVPCVLRGCPEVAPRWGPLELKKLLGDQQVPTRRCEESSGSWARLEFVQAQKFKDFCEAHIEPFKDGAAPRESPQLFDFSIWQHCADTLGRQVSMPSQWFPVDLYTYAGARIQPVSGSAGPTLFLAPKGSGSSLHVDTLQTHFWMAMCHGRKRWRLVSRDDISLLHPMYLADLNPVFPADLNALEETSPGRVKVHEVVLEPGDLIFVPAGWPHQVDNLETSVAVSANFIDPSNLQRALDEADLLALVEEEAQLLGDALRKAEVTRLLEEAAPNEPLRVFKARHGETRAPQEIQRRLLQAVGIAALSFGGLCLAACWPLIERPAEKKPPARQPSLSALRV</sequence>
<dbReference type="SUPFAM" id="SSF51197">
    <property type="entry name" value="Clavaminate synthase-like"/>
    <property type="match status" value="1"/>
</dbReference>
<organism evidence="2 3">
    <name type="scientific">Effrenium voratum</name>
    <dbReference type="NCBI Taxonomy" id="2562239"/>
    <lineage>
        <taxon>Eukaryota</taxon>
        <taxon>Sar</taxon>
        <taxon>Alveolata</taxon>
        <taxon>Dinophyceae</taxon>
        <taxon>Suessiales</taxon>
        <taxon>Symbiodiniaceae</taxon>
        <taxon>Effrenium</taxon>
    </lineage>
</organism>
<dbReference type="InterPro" id="IPR041667">
    <property type="entry name" value="Cupin_8"/>
</dbReference>
<dbReference type="PROSITE" id="PS51184">
    <property type="entry name" value="JMJC"/>
    <property type="match status" value="1"/>
</dbReference>
<dbReference type="InterPro" id="IPR050910">
    <property type="entry name" value="JMJD6_ArgDemeth/LysHydrox"/>
</dbReference>
<protein>
    <recommendedName>
        <fullName evidence="1">JmjC domain-containing protein</fullName>
    </recommendedName>
</protein>
<dbReference type="PANTHER" id="PTHR12480">
    <property type="entry name" value="ARGININE DEMETHYLASE AND LYSYL-HYDROXYLASE JMJD"/>
    <property type="match status" value="1"/>
</dbReference>
<evidence type="ECO:0000313" key="2">
    <source>
        <dbReference type="EMBL" id="CAJ1376981.1"/>
    </source>
</evidence>
<keyword evidence="3" id="KW-1185">Reference proteome</keyword>
<dbReference type="GO" id="GO:0033749">
    <property type="term" value="F:histone H4R3 demethylase activity"/>
    <property type="evidence" value="ECO:0007669"/>
    <property type="project" value="TreeGrafter"/>
</dbReference>
<accession>A0AA36MM35</accession>
<name>A0AA36MM35_9DINO</name>
<proteinExistence type="predicted"/>
<dbReference type="PANTHER" id="PTHR12480:SF22">
    <property type="entry name" value="JMJC DOMAIN-CONTAINING PROTEIN"/>
    <property type="match status" value="1"/>
</dbReference>
<dbReference type="EMBL" id="CAUJNA010000435">
    <property type="protein sequence ID" value="CAJ1376981.1"/>
    <property type="molecule type" value="Genomic_DNA"/>
</dbReference>
<comment type="caution">
    <text evidence="2">The sequence shown here is derived from an EMBL/GenBank/DDBJ whole genome shotgun (WGS) entry which is preliminary data.</text>
</comment>
<dbReference type="GO" id="GO:0005634">
    <property type="term" value="C:nucleus"/>
    <property type="evidence" value="ECO:0007669"/>
    <property type="project" value="TreeGrafter"/>
</dbReference>